<protein>
    <recommendedName>
        <fullName evidence="3">Secreted protein</fullName>
    </recommendedName>
</protein>
<name>A0ABW1CC84_9ACTN</name>
<proteinExistence type="predicted"/>
<evidence type="ECO:0008006" key="3">
    <source>
        <dbReference type="Google" id="ProtNLM"/>
    </source>
</evidence>
<dbReference type="EMBL" id="JBHSPA010000008">
    <property type="protein sequence ID" value="MFC5823288.1"/>
    <property type="molecule type" value="Genomic_DNA"/>
</dbReference>
<comment type="caution">
    <text evidence="1">The sequence shown here is derived from an EMBL/GenBank/DDBJ whole genome shotgun (WGS) entry which is preliminary data.</text>
</comment>
<gene>
    <name evidence="1" type="ORF">ACFPZ3_05440</name>
</gene>
<dbReference type="Proteomes" id="UP001596058">
    <property type="component" value="Unassembled WGS sequence"/>
</dbReference>
<reference evidence="2" key="1">
    <citation type="journal article" date="2019" name="Int. J. Syst. Evol. Microbiol.">
        <title>The Global Catalogue of Microorganisms (GCM) 10K type strain sequencing project: providing services to taxonomists for standard genome sequencing and annotation.</title>
        <authorList>
            <consortium name="The Broad Institute Genomics Platform"/>
            <consortium name="The Broad Institute Genome Sequencing Center for Infectious Disease"/>
            <person name="Wu L."/>
            <person name="Ma J."/>
        </authorList>
    </citation>
    <scope>NUCLEOTIDE SEQUENCE [LARGE SCALE GENOMIC DNA]</scope>
    <source>
        <strain evidence="2">CCUG 53903</strain>
    </source>
</reference>
<accession>A0ABW1CC84</accession>
<evidence type="ECO:0000313" key="2">
    <source>
        <dbReference type="Proteomes" id="UP001596058"/>
    </source>
</evidence>
<evidence type="ECO:0000313" key="1">
    <source>
        <dbReference type="EMBL" id="MFC5823288.1"/>
    </source>
</evidence>
<keyword evidence="2" id="KW-1185">Reference proteome</keyword>
<organism evidence="1 2">
    <name type="scientific">Nonomuraea insulae</name>
    <dbReference type="NCBI Taxonomy" id="1616787"/>
    <lineage>
        <taxon>Bacteria</taxon>
        <taxon>Bacillati</taxon>
        <taxon>Actinomycetota</taxon>
        <taxon>Actinomycetes</taxon>
        <taxon>Streptosporangiales</taxon>
        <taxon>Streptosporangiaceae</taxon>
        <taxon>Nonomuraea</taxon>
    </lineage>
</organism>
<sequence length="86" mass="9500">MVTTGYQLAMLVKLTPLLTLTLEILGRPEPGCRTAVWYSNTDVQQYPMHLVDHHRGQRLLLVLHRQARERAASACGAGSVEPSATC</sequence>